<dbReference type="Gramene" id="KCW55155">
    <property type="protein sequence ID" value="KCW55155"/>
    <property type="gene ID" value="EUGRSUZ_I01105"/>
</dbReference>
<dbReference type="EMBL" id="KK198761">
    <property type="protein sequence ID" value="KCW55155.1"/>
    <property type="molecule type" value="Genomic_DNA"/>
</dbReference>
<dbReference type="InParanoid" id="A0A059AP06"/>
<name>A0A059AP06_EUCGR</name>
<accession>A0A059AP06</accession>
<feature type="region of interest" description="Disordered" evidence="1">
    <location>
        <begin position="1"/>
        <end position="67"/>
    </location>
</feature>
<reference evidence="2" key="1">
    <citation type="submission" date="2013-07" db="EMBL/GenBank/DDBJ databases">
        <title>The genome of Eucalyptus grandis.</title>
        <authorList>
            <person name="Schmutz J."/>
            <person name="Hayes R."/>
            <person name="Myburg A."/>
            <person name="Tuskan G."/>
            <person name="Grattapaglia D."/>
            <person name="Rokhsar D.S."/>
        </authorList>
    </citation>
    <scope>NUCLEOTIDE SEQUENCE</scope>
    <source>
        <tissue evidence="2">Leaf extractions</tissue>
    </source>
</reference>
<organism evidence="2">
    <name type="scientific">Eucalyptus grandis</name>
    <name type="common">Flooded gum</name>
    <dbReference type="NCBI Taxonomy" id="71139"/>
    <lineage>
        <taxon>Eukaryota</taxon>
        <taxon>Viridiplantae</taxon>
        <taxon>Streptophyta</taxon>
        <taxon>Embryophyta</taxon>
        <taxon>Tracheophyta</taxon>
        <taxon>Spermatophyta</taxon>
        <taxon>Magnoliopsida</taxon>
        <taxon>eudicotyledons</taxon>
        <taxon>Gunneridae</taxon>
        <taxon>Pentapetalae</taxon>
        <taxon>rosids</taxon>
        <taxon>malvids</taxon>
        <taxon>Myrtales</taxon>
        <taxon>Myrtaceae</taxon>
        <taxon>Myrtoideae</taxon>
        <taxon>Eucalypteae</taxon>
        <taxon>Eucalyptus</taxon>
    </lineage>
</organism>
<dbReference type="AlphaFoldDB" id="A0A059AP06"/>
<proteinExistence type="predicted"/>
<sequence length="67" mass="7368">MEPHHSRASPHGAGFSSIQEGRAIRGSACGRLIIDSRERRRERGIDNDHSSATGSRVAAKMRPSDWV</sequence>
<feature type="compositionally biased region" description="Basic and acidic residues" evidence="1">
    <location>
        <begin position="34"/>
        <end position="49"/>
    </location>
</feature>
<evidence type="ECO:0000313" key="2">
    <source>
        <dbReference type="EMBL" id="KCW55155.1"/>
    </source>
</evidence>
<gene>
    <name evidence="2" type="ORF">EUGRSUZ_I01105</name>
</gene>
<protein>
    <submittedName>
        <fullName evidence="2">Uncharacterized protein</fullName>
    </submittedName>
</protein>
<evidence type="ECO:0000256" key="1">
    <source>
        <dbReference type="SAM" id="MobiDB-lite"/>
    </source>
</evidence>